<dbReference type="EMBL" id="CAKOFQ010009896">
    <property type="protein sequence ID" value="CAH2018709.1"/>
    <property type="molecule type" value="Genomic_DNA"/>
</dbReference>
<evidence type="ECO:0000313" key="1">
    <source>
        <dbReference type="EMBL" id="CAH2018709.1"/>
    </source>
</evidence>
<protein>
    <submittedName>
        <fullName evidence="1">Uncharacterized protein</fullName>
    </submittedName>
</protein>
<accession>A0A9P0QFC8</accession>
<name>A0A9P0QFC8_ACAOB</name>
<keyword evidence="2" id="KW-1185">Reference proteome</keyword>
<dbReference type="AlphaFoldDB" id="A0A9P0QFC8"/>
<dbReference type="Proteomes" id="UP001152888">
    <property type="component" value="Unassembled WGS sequence"/>
</dbReference>
<dbReference type="OrthoDB" id="7478304at2759"/>
<organism evidence="1 2">
    <name type="scientific">Acanthoscelides obtectus</name>
    <name type="common">Bean weevil</name>
    <name type="synonym">Bruchus obtectus</name>
    <dbReference type="NCBI Taxonomy" id="200917"/>
    <lineage>
        <taxon>Eukaryota</taxon>
        <taxon>Metazoa</taxon>
        <taxon>Ecdysozoa</taxon>
        <taxon>Arthropoda</taxon>
        <taxon>Hexapoda</taxon>
        <taxon>Insecta</taxon>
        <taxon>Pterygota</taxon>
        <taxon>Neoptera</taxon>
        <taxon>Endopterygota</taxon>
        <taxon>Coleoptera</taxon>
        <taxon>Polyphaga</taxon>
        <taxon>Cucujiformia</taxon>
        <taxon>Chrysomeloidea</taxon>
        <taxon>Chrysomelidae</taxon>
        <taxon>Bruchinae</taxon>
        <taxon>Bruchini</taxon>
        <taxon>Acanthoscelides</taxon>
    </lineage>
</organism>
<comment type="caution">
    <text evidence="1">The sequence shown here is derived from an EMBL/GenBank/DDBJ whole genome shotgun (WGS) entry which is preliminary data.</text>
</comment>
<sequence length="68" mass="7835">MSIQTSLLFTCRDLIPSWTHLQTIQVDIFHFQFTKRAIFPGDSEIDQLYKIFKILGTPSEAYVGVQSI</sequence>
<reference evidence="1" key="1">
    <citation type="submission" date="2022-03" db="EMBL/GenBank/DDBJ databases">
        <authorList>
            <person name="Sayadi A."/>
        </authorList>
    </citation>
    <scope>NUCLEOTIDE SEQUENCE</scope>
</reference>
<proteinExistence type="predicted"/>
<evidence type="ECO:0000313" key="2">
    <source>
        <dbReference type="Proteomes" id="UP001152888"/>
    </source>
</evidence>
<gene>
    <name evidence="1" type="ORF">ACAOBT_LOCUS36778</name>
</gene>
<dbReference type="Gene3D" id="1.10.510.10">
    <property type="entry name" value="Transferase(Phosphotransferase) domain 1"/>
    <property type="match status" value="1"/>
</dbReference>